<protein>
    <recommendedName>
        <fullName evidence="1">C-type lectin domain-containing protein</fullName>
    </recommendedName>
</protein>
<dbReference type="SUPFAM" id="SSF56436">
    <property type="entry name" value="C-type lectin-like"/>
    <property type="match status" value="1"/>
</dbReference>
<evidence type="ECO:0000313" key="3">
    <source>
        <dbReference type="Proteomes" id="UP000192578"/>
    </source>
</evidence>
<proteinExistence type="predicted"/>
<dbReference type="CDD" id="cd00037">
    <property type="entry name" value="CLECT"/>
    <property type="match status" value="1"/>
</dbReference>
<comment type="caution">
    <text evidence="2">The sequence shown here is derived from an EMBL/GenBank/DDBJ whole genome shotgun (WGS) entry which is preliminary data.</text>
</comment>
<dbReference type="OrthoDB" id="252964at2759"/>
<sequence>MGEDERSAYAMAGMRPEPLLLPPESCAARLPRGFRRLMDDFAREVLRLQPCELNAFGAAYFAELVQSRNDSIVSGGQTPVYHPKTSYIKAQFALGNKVVVPTEDKNLMSTQTTGSDHYFEPAKEEDCLEANTETFGIVASDRDAKLLHPPSTVCHRSSNVSDTVMDRIVVHDLAFILLLLGLPPIHLTTDATEYDYDTDMVGTDDIGSYHTNRKWQLYGYDMSDDQAKCQFGPGWSNYDGGCYLITHKGVAWGNAAEVCRNLDPLAEFGTLWTMADMDFVSRMARSRGLAHVYLNGKFDPKTADFRWHLREPVVPSYTPWASAEPRAKHDRTGHNVSHRYKDFCARILGNVTDGQAFPALCKRPAKGFRRRSSREILQYVSR</sequence>
<reference evidence="3" key="1">
    <citation type="submission" date="2017-01" db="EMBL/GenBank/DDBJ databases">
        <title>Comparative genomics of anhydrobiosis in the tardigrade Hypsibius dujardini.</title>
        <authorList>
            <person name="Yoshida Y."/>
            <person name="Koutsovoulos G."/>
            <person name="Laetsch D."/>
            <person name="Stevens L."/>
            <person name="Kumar S."/>
            <person name="Horikawa D."/>
            <person name="Ishino K."/>
            <person name="Komine S."/>
            <person name="Tomita M."/>
            <person name="Blaxter M."/>
            <person name="Arakawa K."/>
        </authorList>
    </citation>
    <scope>NUCLEOTIDE SEQUENCE [LARGE SCALE GENOMIC DNA]</scope>
    <source>
        <strain evidence="3">Z151</strain>
    </source>
</reference>
<gene>
    <name evidence="2" type="ORF">BV898_05190</name>
</gene>
<dbReference type="Gene3D" id="3.10.100.10">
    <property type="entry name" value="Mannose-Binding Protein A, subunit A"/>
    <property type="match status" value="1"/>
</dbReference>
<dbReference type="CDD" id="cd12100">
    <property type="entry name" value="DD_CABYR_SP17"/>
    <property type="match status" value="1"/>
</dbReference>
<dbReference type="SMART" id="SM00394">
    <property type="entry name" value="RIIa"/>
    <property type="match status" value="1"/>
</dbReference>
<dbReference type="InterPro" id="IPR001304">
    <property type="entry name" value="C-type_lectin-like"/>
</dbReference>
<dbReference type="Gene3D" id="1.20.890.10">
    <property type="entry name" value="cAMP-dependent protein kinase regulatory subunit, dimerization-anchoring domain"/>
    <property type="match status" value="1"/>
</dbReference>
<dbReference type="AlphaFoldDB" id="A0A1W0X052"/>
<feature type="non-terminal residue" evidence="2">
    <location>
        <position position="382"/>
    </location>
</feature>
<dbReference type="Proteomes" id="UP000192578">
    <property type="component" value="Unassembled WGS sequence"/>
</dbReference>
<accession>A0A1W0X052</accession>
<dbReference type="SUPFAM" id="SSF47391">
    <property type="entry name" value="Dimerization-anchoring domain of cAMP-dependent PK regulatory subunit"/>
    <property type="match status" value="1"/>
</dbReference>
<dbReference type="InterPro" id="IPR003117">
    <property type="entry name" value="cAMP_dep_PK_reg_su_I/II_a/b"/>
</dbReference>
<organism evidence="2 3">
    <name type="scientific">Hypsibius exemplaris</name>
    <name type="common">Freshwater tardigrade</name>
    <dbReference type="NCBI Taxonomy" id="2072580"/>
    <lineage>
        <taxon>Eukaryota</taxon>
        <taxon>Metazoa</taxon>
        <taxon>Ecdysozoa</taxon>
        <taxon>Tardigrada</taxon>
        <taxon>Eutardigrada</taxon>
        <taxon>Parachela</taxon>
        <taxon>Hypsibioidea</taxon>
        <taxon>Hypsibiidae</taxon>
        <taxon>Hypsibius</taxon>
    </lineage>
</organism>
<dbReference type="InterPro" id="IPR016187">
    <property type="entry name" value="CTDL_fold"/>
</dbReference>
<dbReference type="InterPro" id="IPR047579">
    <property type="entry name" value="DD_CABYR_SP17"/>
</dbReference>
<name>A0A1W0X052_HYPEX</name>
<dbReference type="Pfam" id="PF02197">
    <property type="entry name" value="RIIa"/>
    <property type="match status" value="1"/>
</dbReference>
<evidence type="ECO:0000313" key="2">
    <source>
        <dbReference type="EMBL" id="OQV20847.1"/>
    </source>
</evidence>
<feature type="domain" description="C-type lectin" evidence="1">
    <location>
        <begin position="238"/>
        <end position="363"/>
    </location>
</feature>
<keyword evidence="3" id="KW-1185">Reference proteome</keyword>
<dbReference type="InterPro" id="IPR016186">
    <property type="entry name" value="C-type_lectin-like/link_sf"/>
</dbReference>
<evidence type="ECO:0000259" key="1">
    <source>
        <dbReference type="PROSITE" id="PS50041"/>
    </source>
</evidence>
<dbReference type="PROSITE" id="PS50041">
    <property type="entry name" value="C_TYPE_LECTIN_2"/>
    <property type="match status" value="1"/>
</dbReference>
<dbReference type="EMBL" id="MTYJ01000027">
    <property type="protein sequence ID" value="OQV20847.1"/>
    <property type="molecule type" value="Genomic_DNA"/>
</dbReference>